<evidence type="ECO:0000313" key="1">
    <source>
        <dbReference type="EMBL" id="RON01856.1"/>
    </source>
</evidence>
<gene>
    <name evidence="1" type="ORF">BK659_25425</name>
</gene>
<name>A0A423GW68_9PSED</name>
<dbReference type="SUPFAM" id="SSF55486">
    <property type="entry name" value="Metalloproteases ('zincins'), catalytic domain"/>
    <property type="match status" value="1"/>
</dbReference>
<accession>A0A423GW68</accession>
<organism evidence="1 2">
    <name type="scientific">Pseudomonas brassicacearum</name>
    <dbReference type="NCBI Taxonomy" id="930166"/>
    <lineage>
        <taxon>Bacteria</taxon>
        <taxon>Pseudomonadati</taxon>
        <taxon>Pseudomonadota</taxon>
        <taxon>Gammaproteobacteria</taxon>
        <taxon>Pseudomonadales</taxon>
        <taxon>Pseudomonadaceae</taxon>
        <taxon>Pseudomonas</taxon>
    </lineage>
</organism>
<dbReference type="InterPro" id="IPR024079">
    <property type="entry name" value="MetalloPept_cat_dom_sf"/>
</dbReference>
<proteinExistence type="predicted"/>
<dbReference type="Gene3D" id="3.40.390.10">
    <property type="entry name" value="Collagenase (Catalytic Domain)"/>
    <property type="match status" value="1"/>
</dbReference>
<dbReference type="GO" id="GO:0008237">
    <property type="term" value="F:metallopeptidase activity"/>
    <property type="evidence" value="ECO:0007669"/>
    <property type="project" value="InterPro"/>
</dbReference>
<comment type="caution">
    <text evidence="1">The sequence shown here is derived from an EMBL/GenBank/DDBJ whole genome shotgun (WGS) entry which is preliminary data.</text>
</comment>
<protein>
    <recommendedName>
        <fullName evidence="3">Peptidase M12</fullName>
    </recommendedName>
</protein>
<dbReference type="EMBL" id="MOBJ01000034">
    <property type="protein sequence ID" value="RON01856.1"/>
    <property type="molecule type" value="Genomic_DNA"/>
</dbReference>
<dbReference type="RefSeq" id="WP_123428515.1">
    <property type="nucleotide sequence ID" value="NZ_MOBJ01000034.1"/>
</dbReference>
<evidence type="ECO:0008006" key="3">
    <source>
        <dbReference type="Google" id="ProtNLM"/>
    </source>
</evidence>
<reference evidence="1 2" key="1">
    <citation type="submission" date="2016-10" db="EMBL/GenBank/DDBJ databases">
        <title>Comparative genome analysis of multiple Pseudomonas spp. focuses on biocontrol and plant growth promoting traits.</title>
        <authorList>
            <person name="Tao X.-Y."/>
            <person name="Taylor C.G."/>
        </authorList>
    </citation>
    <scope>NUCLEOTIDE SEQUENCE [LARGE SCALE GENOMIC DNA]</scope>
    <source>
        <strain evidence="1 2">48H11</strain>
    </source>
</reference>
<dbReference type="OrthoDB" id="3669864at2"/>
<dbReference type="AlphaFoldDB" id="A0A423GW68"/>
<dbReference type="Proteomes" id="UP000286071">
    <property type="component" value="Unassembled WGS sequence"/>
</dbReference>
<sequence length="250" mass="28559">MNTAQRCFTKKPQDINASYEAAIRENPANQPTSVSGRKKRAIAKHTNFWAPGRTLRIAFLDGDQAFKDIVKAAALTWQPHINLTLDFVEGTEGEIRITSTRGYYWSYTGTNALLETEGATMSLSPDLLWYGFIPNVIHEFGHALGAEHEHLHPEVNIPWNKQAVYEAHGVTEVDDAQNRYIKREVDERYFDTLDASEVNYSPYDPLSIMHYEVQQEWTIGDFEIELNEVLSEADKAFMAKAYPYPEPQNK</sequence>
<evidence type="ECO:0000313" key="2">
    <source>
        <dbReference type="Proteomes" id="UP000286071"/>
    </source>
</evidence>